<reference evidence="2 3" key="1">
    <citation type="submission" date="2024-08" db="EMBL/GenBank/DDBJ databases">
        <authorList>
            <person name="Cucini C."/>
            <person name="Frati F."/>
        </authorList>
    </citation>
    <scope>NUCLEOTIDE SEQUENCE [LARGE SCALE GENOMIC DNA]</scope>
</reference>
<dbReference type="EMBL" id="CAXLJM020000075">
    <property type="protein sequence ID" value="CAL8128540.1"/>
    <property type="molecule type" value="Genomic_DNA"/>
</dbReference>
<feature type="region of interest" description="Disordered" evidence="1">
    <location>
        <begin position="1"/>
        <end position="27"/>
    </location>
</feature>
<dbReference type="Proteomes" id="UP001642540">
    <property type="component" value="Unassembled WGS sequence"/>
</dbReference>
<name>A0ABP1RHP1_9HEXA</name>
<sequence>MLSSPFIKPHEELRSTSTVPKDSTVRTSKMSKLKKNLSKVDSEKVGVAADMVEGITEVVDLGEAGDIIGGVAGVVGDLAEGDYISAAAGAISTGKDIADAAGDMLDSAGDILDVGGDVLGAVGDVDVGGMMDAAGGCCTWLFNLFKCDCGCLSNLGED</sequence>
<accession>A0ABP1RHP1</accession>
<keyword evidence="3" id="KW-1185">Reference proteome</keyword>
<feature type="compositionally biased region" description="Polar residues" evidence="1">
    <location>
        <begin position="15"/>
        <end position="27"/>
    </location>
</feature>
<gene>
    <name evidence="2" type="ORF">ODALV1_LOCUS22306</name>
</gene>
<protein>
    <submittedName>
        <fullName evidence="2">Uncharacterized protein</fullName>
    </submittedName>
</protein>
<evidence type="ECO:0000313" key="2">
    <source>
        <dbReference type="EMBL" id="CAL8128540.1"/>
    </source>
</evidence>
<proteinExistence type="predicted"/>
<organism evidence="2 3">
    <name type="scientific">Orchesella dallaii</name>
    <dbReference type="NCBI Taxonomy" id="48710"/>
    <lineage>
        <taxon>Eukaryota</taxon>
        <taxon>Metazoa</taxon>
        <taxon>Ecdysozoa</taxon>
        <taxon>Arthropoda</taxon>
        <taxon>Hexapoda</taxon>
        <taxon>Collembola</taxon>
        <taxon>Entomobryomorpha</taxon>
        <taxon>Entomobryoidea</taxon>
        <taxon>Orchesellidae</taxon>
        <taxon>Orchesellinae</taxon>
        <taxon>Orchesella</taxon>
    </lineage>
</organism>
<evidence type="ECO:0000313" key="3">
    <source>
        <dbReference type="Proteomes" id="UP001642540"/>
    </source>
</evidence>
<comment type="caution">
    <text evidence="2">The sequence shown here is derived from an EMBL/GenBank/DDBJ whole genome shotgun (WGS) entry which is preliminary data.</text>
</comment>
<evidence type="ECO:0000256" key="1">
    <source>
        <dbReference type="SAM" id="MobiDB-lite"/>
    </source>
</evidence>